<sequence>DLDILTEHNRTEVISNDSHLTVENDHFSHTKNNSHTTVGGEKRIAIGADCSQSVGGTLHQKSGSATLCEAGSEVHHKAGAKVVLDAGVEITISGGGSFIKLDPSGVTLSGPGIKINSGGAPGAGAGQSSRVSALPQSLSKNTGETVAPVELAELNERLVGDSINPASQQAALEKGAALTPVCERPSKGSGEAS</sequence>
<protein>
    <recommendedName>
        <fullName evidence="2">Gp5/Type VI secretion system Vgr C-terminal trimerisation domain-containing protein</fullName>
    </recommendedName>
</protein>
<dbReference type="AlphaFoldDB" id="A0A0F9SXS8"/>
<gene>
    <name evidence="3" type="ORF">LCGC14_0720860</name>
</gene>
<dbReference type="SUPFAM" id="SSF69349">
    <property type="entry name" value="Phage fibre proteins"/>
    <property type="match status" value="1"/>
</dbReference>
<accession>A0A0F9SXS8</accession>
<evidence type="ECO:0000313" key="3">
    <source>
        <dbReference type="EMBL" id="KKN41666.1"/>
    </source>
</evidence>
<dbReference type="EMBL" id="LAZR01001633">
    <property type="protein sequence ID" value="KKN41666.1"/>
    <property type="molecule type" value="Genomic_DNA"/>
</dbReference>
<dbReference type="Pfam" id="PF22178">
    <property type="entry name" value="Gp5_trimer_C"/>
    <property type="match status" value="1"/>
</dbReference>
<reference evidence="3" key="1">
    <citation type="journal article" date="2015" name="Nature">
        <title>Complex archaea that bridge the gap between prokaryotes and eukaryotes.</title>
        <authorList>
            <person name="Spang A."/>
            <person name="Saw J.H."/>
            <person name="Jorgensen S.L."/>
            <person name="Zaremba-Niedzwiedzka K."/>
            <person name="Martijn J."/>
            <person name="Lind A.E."/>
            <person name="van Eijk R."/>
            <person name="Schleper C."/>
            <person name="Guy L."/>
            <person name="Ettema T.J."/>
        </authorList>
    </citation>
    <scope>NUCLEOTIDE SEQUENCE</scope>
</reference>
<feature type="region of interest" description="Disordered" evidence="1">
    <location>
        <begin position="165"/>
        <end position="193"/>
    </location>
</feature>
<proteinExistence type="predicted"/>
<name>A0A0F9SXS8_9ZZZZ</name>
<evidence type="ECO:0000256" key="1">
    <source>
        <dbReference type="SAM" id="MobiDB-lite"/>
    </source>
</evidence>
<feature type="domain" description="Gp5/Type VI secretion system Vgr C-terminal trimerisation" evidence="2">
    <location>
        <begin position="1"/>
        <end position="73"/>
    </location>
</feature>
<evidence type="ECO:0000259" key="2">
    <source>
        <dbReference type="Pfam" id="PF22178"/>
    </source>
</evidence>
<comment type="caution">
    <text evidence="3">The sequence shown here is derived from an EMBL/GenBank/DDBJ whole genome shotgun (WGS) entry which is preliminary data.</text>
</comment>
<feature type="non-terminal residue" evidence="3">
    <location>
        <position position="1"/>
    </location>
</feature>
<dbReference type="InterPro" id="IPR054030">
    <property type="entry name" value="Gp5_Vgr_C"/>
</dbReference>
<organism evidence="3">
    <name type="scientific">marine sediment metagenome</name>
    <dbReference type="NCBI Taxonomy" id="412755"/>
    <lineage>
        <taxon>unclassified sequences</taxon>
        <taxon>metagenomes</taxon>
        <taxon>ecological metagenomes</taxon>
    </lineage>
</organism>